<proteinExistence type="predicted"/>
<comment type="caution">
    <text evidence="2">The sequence shown here is derived from an EMBL/GenBank/DDBJ whole genome shotgun (WGS) entry which is preliminary data.</text>
</comment>
<evidence type="ECO:0000313" key="2">
    <source>
        <dbReference type="EMBL" id="HJD28089.1"/>
    </source>
</evidence>
<evidence type="ECO:0000259" key="1">
    <source>
        <dbReference type="Pfam" id="PF14191"/>
    </source>
</evidence>
<accession>A0A9D2QSS9</accession>
<dbReference type="Pfam" id="PF14191">
    <property type="entry name" value="YodL"/>
    <property type="match status" value="1"/>
</dbReference>
<dbReference type="Proteomes" id="UP000823892">
    <property type="component" value="Unassembled WGS sequence"/>
</dbReference>
<feature type="domain" description="YodL-like" evidence="1">
    <location>
        <begin position="3"/>
        <end position="101"/>
    </location>
</feature>
<evidence type="ECO:0000313" key="3">
    <source>
        <dbReference type="Proteomes" id="UP000823892"/>
    </source>
</evidence>
<feature type="non-terminal residue" evidence="2">
    <location>
        <position position="225"/>
    </location>
</feature>
<reference evidence="2" key="2">
    <citation type="submission" date="2021-04" db="EMBL/GenBank/DDBJ databases">
        <authorList>
            <person name="Gilroy R."/>
        </authorList>
    </citation>
    <scope>NUCLEOTIDE SEQUENCE</scope>
    <source>
        <strain evidence="2">ChiBcec6-4105</strain>
    </source>
</reference>
<protein>
    <recommendedName>
        <fullName evidence="1">YodL-like domain-containing protein</fullName>
    </recommendedName>
</protein>
<gene>
    <name evidence="2" type="ORF">H9914_03705</name>
</gene>
<reference evidence="2" key="1">
    <citation type="journal article" date="2021" name="PeerJ">
        <title>Extensive microbial diversity within the chicken gut microbiome revealed by metagenomics and culture.</title>
        <authorList>
            <person name="Gilroy R."/>
            <person name="Ravi A."/>
            <person name="Getino M."/>
            <person name="Pursley I."/>
            <person name="Horton D.L."/>
            <person name="Alikhan N.F."/>
            <person name="Baker D."/>
            <person name="Gharbi K."/>
            <person name="Hall N."/>
            <person name="Watson M."/>
            <person name="Adriaenssens E.M."/>
            <person name="Foster-Nyarko E."/>
            <person name="Jarju S."/>
            <person name="Secka A."/>
            <person name="Antonio M."/>
            <person name="Oren A."/>
            <person name="Chaudhuri R.R."/>
            <person name="La Ragione R."/>
            <person name="Hildebrand F."/>
            <person name="Pallen M.J."/>
        </authorList>
    </citation>
    <scope>NUCLEOTIDE SEQUENCE</scope>
    <source>
        <strain evidence="2">ChiBcec6-4105</strain>
    </source>
</reference>
<dbReference type="InterPro" id="IPR025923">
    <property type="entry name" value="YodL-like_dom"/>
</dbReference>
<name>A0A9D2QSS9_9FIRM</name>
<dbReference type="AlphaFoldDB" id="A0A9D2QSS9"/>
<organism evidence="2 3">
    <name type="scientific">Candidatus Blautia avicola</name>
    <dbReference type="NCBI Taxonomy" id="2838483"/>
    <lineage>
        <taxon>Bacteria</taxon>
        <taxon>Bacillati</taxon>
        <taxon>Bacillota</taxon>
        <taxon>Clostridia</taxon>
        <taxon>Lachnospirales</taxon>
        <taxon>Lachnospiraceae</taxon>
        <taxon>Blautia</taxon>
    </lineage>
</organism>
<dbReference type="EMBL" id="DWUY01000082">
    <property type="protein sequence ID" value="HJD28089.1"/>
    <property type="molecule type" value="Genomic_DNA"/>
</dbReference>
<sequence length="225" mass="26197">MNVTLYQIIPELDNDHLMFRNLQAILQASNHQVPAELYETVFSGELEVQSLQDIFTIFNIAHPEGYRGRSMSVSDVVEIPASTGENDFYFCEPIGYKKILFDKNRAMLPIVNHDYRQEEKIKCGVSHVIFRGGAGVSMFWCTKVILTRCRYSQCQLGYRLTYWPCGQEHWREVIFLSRPKVLLVHIGFRVIPESVFYVYGENGHRKRRFSAFSDTYFGAAEQWCK</sequence>